<evidence type="ECO:0000313" key="1">
    <source>
        <dbReference type="EMBL" id="KAK6644234.1"/>
    </source>
</evidence>
<dbReference type="EMBL" id="JAWJWE010000001">
    <property type="protein sequence ID" value="KAK6644234.1"/>
    <property type="molecule type" value="Genomic_DNA"/>
</dbReference>
<reference evidence="1 2" key="1">
    <citation type="submission" date="2023-10" db="EMBL/GenBank/DDBJ databases">
        <title>Genomes of two closely related lineages of the louse Polyplax serrata with different host specificities.</title>
        <authorList>
            <person name="Martinu J."/>
            <person name="Tarabai H."/>
            <person name="Stefka J."/>
            <person name="Hypsa V."/>
        </authorList>
    </citation>
    <scope>NUCLEOTIDE SEQUENCE [LARGE SCALE GENOMIC DNA]</scope>
    <source>
        <strain evidence="1">HR10_N</strain>
    </source>
</reference>
<dbReference type="Proteomes" id="UP001372834">
    <property type="component" value="Unassembled WGS sequence"/>
</dbReference>
<accession>A0AAN8SDF7</accession>
<gene>
    <name evidence="1" type="ORF">RUM43_000501</name>
</gene>
<protein>
    <submittedName>
        <fullName evidence="1">Uncharacterized protein</fullName>
    </submittedName>
</protein>
<dbReference type="AlphaFoldDB" id="A0AAN8SDF7"/>
<name>A0AAN8SDF7_POLSC</name>
<sequence>MQSQNCNGRHKMADFVHRVLQGEVGKNNSIGNEINEKWTKSVNGETKDRLHTKNQCLPLSSSCFVSILKLIAGFSKQTSNYEEFRDVDLVTPRH</sequence>
<evidence type="ECO:0000313" key="2">
    <source>
        <dbReference type="Proteomes" id="UP001372834"/>
    </source>
</evidence>
<organism evidence="1 2">
    <name type="scientific">Polyplax serrata</name>
    <name type="common">Common mouse louse</name>
    <dbReference type="NCBI Taxonomy" id="468196"/>
    <lineage>
        <taxon>Eukaryota</taxon>
        <taxon>Metazoa</taxon>
        <taxon>Ecdysozoa</taxon>
        <taxon>Arthropoda</taxon>
        <taxon>Hexapoda</taxon>
        <taxon>Insecta</taxon>
        <taxon>Pterygota</taxon>
        <taxon>Neoptera</taxon>
        <taxon>Paraneoptera</taxon>
        <taxon>Psocodea</taxon>
        <taxon>Troctomorpha</taxon>
        <taxon>Phthiraptera</taxon>
        <taxon>Anoplura</taxon>
        <taxon>Polyplacidae</taxon>
        <taxon>Polyplax</taxon>
    </lineage>
</organism>
<comment type="caution">
    <text evidence="1">The sequence shown here is derived from an EMBL/GenBank/DDBJ whole genome shotgun (WGS) entry which is preliminary data.</text>
</comment>
<proteinExistence type="predicted"/>